<name>A0A0J6FPG4_9BACL</name>
<dbReference type="Pfam" id="PF14120">
    <property type="entry name" value="YhzD"/>
    <property type="match status" value="1"/>
</dbReference>
<reference evidence="1" key="1">
    <citation type="submission" date="2015-06" db="EMBL/GenBank/DDBJ databases">
        <authorList>
            <person name="Liu B."/>
            <person name="Wang J."/>
            <person name="Zhu Y."/>
            <person name="Liu G."/>
            <person name="Chen Q."/>
            <person name="Zheng C."/>
            <person name="Che J."/>
            <person name="Ge C."/>
            <person name="Shi H."/>
            <person name="Pan Z."/>
            <person name="Liu X."/>
        </authorList>
    </citation>
    <scope>NUCLEOTIDE SEQUENCE [LARGE SCALE GENOMIC DNA]</scope>
    <source>
        <strain evidence="1">DSM 16346</strain>
    </source>
</reference>
<evidence type="ECO:0000313" key="2">
    <source>
        <dbReference type="Proteomes" id="UP000035996"/>
    </source>
</evidence>
<dbReference type="OrthoDB" id="2355652at2"/>
<dbReference type="AlphaFoldDB" id="A0A0J6FPG4"/>
<dbReference type="InterPro" id="IPR025544">
    <property type="entry name" value="YhzD"/>
</dbReference>
<accession>A0A0J6FPG4</accession>
<keyword evidence="2" id="KW-1185">Reference proteome</keyword>
<dbReference type="STRING" id="157733.AB986_19210"/>
<protein>
    <recommendedName>
        <fullName evidence="3">YhzD-like protein</fullName>
    </recommendedName>
</protein>
<dbReference type="Proteomes" id="UP000035996">
    <property type="component" value="Unassembled WGS sequence"/>
</dbReference>
<gene>
    <name evidence="1" type="ORF">AB986_19210</name>
</gene>
<sequence>MEKYIITAFEKNGTNVLDESFEAQDDKEAKKIGEELLKQKGLEKNSARVVSSQGKLVLFKR</sequence>
<evidence type="ECO:0008006" key="3">
    <source>
        <dbReference type="Google" id="ProtNLM"/>
    </source>
</evidence>
<dbReference type="EMBL" id="LELK01000009">
    <property type="protein sequence ID" value="KMM36247.1"/>
    <property type="molecule type" value="Genomic_DNA"/>
</dbReference>
<proteinExistence type="predicted"/>
<evidence type="ECO:0000313" key="1">
    <source>
        <dbReference type="EMBL" id="KMM36247.1"/>
    </source>
</evidence>
<organism evidence="1 2">
    <name type="scientific">Guptibacillus hwajinpoensis</name>
    <dbReference type="NCBI Taxonomy" id="208199"/>
    <lineage>
        <taxon>Bacteria</taxon>
        <taxon>Bacillati</taxon>
        <taxon>Bacillota</taxon>
        <taxon>Bacilli</taxon>
        <taxon>Bacillales</taxon>
        <taxon>Guptibacillaceae</taxon>
        <taxon>Guptibacillus</taxon>
    </lineage>
</organism>
<comment type="caution">
    <text evidence="1">The sequence shown here is derived from an EMBL/GenBank/DDBJ whole genome shotgun (WGS) entry which is preliminary data.</text>
</comment>
<dbReference type="RefSeq" id="WP_048313228.1">
    <property type="nucleotide sequence ID" value="NZ_CP119526.1"/>
</dbReference>